<feature type="domain" description="Leucine-binding protein" evidence="4">
    <location>
        <begin position="41"/>
        <end position="374"/>
    </location>
</feature>
<dbReference type="Pfam" id="PF13458">
    <property type="entry name" value="Peripla_BP_6"/>
    <property type="match status" value="1"/>
</dbReference>
<dbReference type="InterPro" id="IPR028081">
    <property type="entry name" value="Leu-bd"/>
</dbReference>
<keyword evidence="6" id="KW-1185">Reference proteome</keyword>
<feature type="signal peptide" evidence="3">
    <location>
        <begin position="1"/>
        <end position="28"/>
    </location>
</feature>
<feature type="chain" id="PRO_5039576112" evidence="3">
    <location>
        <begin position="29"/>
        <end position="399"/>
    </location>
</feature>
<dbReference type="InterPro" id="IPR028082">
    <property type="entry name" value="Peripla_BP_I"/>
</dbReference>
<organism evidence="5 6">
    <name type="scientific">Agromyces binzhouensis</name>
    <dbReference type="NCBI Taxonomy" id="1817495"/>
    <lineage>
        <taxon>Bacteria</taxon>
        <taxon>Bacillati</taxon>
        <taxon>Actinomycetota</taxon>
        <taxon>Actinomycetes</taxon>
        <taxon>Micrococcales</taxon>
        <taxon>Microbacteriaceae</taxon>
        <taxon>Agromyces</taxon>
    </lineage>
</organism>
<evidence type="ECO:0000256" key="1">
    <source>
        <dbReference type="ARBA" id="ARBA00010062"/>
    </source>
</evidence>
<dbReference type="PANTHER" id="PTHR30483">
    <property type="entry name" value="LEUCINE-SPECIFIC-BINDING PROTEIN"/>
    <property type="match status" value="1"/>
</dbReference>
<reference evidence="5 6" key="1">
    <citation type="submission" date="2019-01" db="EMBL/GenBank/DDBJ databases">
        <authorList>
            <person name="Li J."/>
        </authorList>
    </citation>
    <scope>NUCLEOTIDE SEQUENCE [LARGE SCALE GENOMIC DNA]</scope>
    <source>
        <strain evidence="5 6">CGMCC 4.7180</strain>
    </source>
</reference>
<dbReference type="Gene3D" id="3.40.50.2300">
    <property type="match status" value="2"/>
</dbReference>
<dbReference type="RefSeq" id="WP_129233199.1">
    <property type="nucleotide sequence ID" value="NZ_SDPL01000014.1"/>
</dbReference>
<dbReference type="EMBL" id="SDPL01000014">
    <property type="protein sequence ID" value="RXZ51558.1"/>
    <property type="molecule type" value="Genomic_DNA"/>
</dbReference>
<evidence type="ECO:0000313" key="6">
    <source>
        <dbReference type="Proteomes" id="UP000292881"/>
    </source>
</evidence>
<dbReference type="PANTHER" id="PTHR30483:SF6">
    <property type="entry name" value="PERIPLASMIC BINDING PROTEIN OF ABC TRANSPORTER FOR NATURAL AMINO ACIDS"/>
    <property type="match status" value="1"/>
</dbReference>
<dbReference type="Proteomes" id="UP000292881">
    <property type="component" value="Unassembled WGS sequence"/>
</dbReference>
<keyword evidence="2 3" id="KW-0732">Signal</keyword>
<gene>
    <name evidence="5" type="ORF">ESO86_01855</name>
</gene>
<comment type="similarity">
    <text evidence="1">Belongs to the leucine-binding protein family.</text>
</comment>
<protein>
    <submittedName>
        <fullName evidence="5">Amino acid ABC transporter substrate-binding protein</fullName>
    </submittedName>
</protein>
<name>A0A4Q2JZ49_9MICO</name>
<dbReference type="AlphaFoldDB" id="A0A4Q2JZ49"/>
<sequence length="399" mass="40828">MRVTPKYLAPALVAAAALTLAGCAPTTAAGGGDADGAETAPVAIGMITSETGPLAAYGEAYVAGFEAGLDYATDGTGEVDGRELEITWEDDQGNPDTAVAKAKDLIGQGTKVLAGTVASGIALSLAEQAEQNEILYISGPAAADAITGVNDYTFRSGRQTYQDVATAGTFIGDPAGKKVVVFAQDTAFGQGNLAGVEAVLGGQGAEVQGVLVAEDATEFTPFAQQLIDAQPDLVFVAWAGASSGAMWTALQQQGVFDAAPVVTGLGDVATYQAYGDASADISFLNHYFGGAAGTDIEEEMITRLEEAGATPDLFSVDGFVAAQMIVQAVREGGDDVDAMIEALEGWTFESVKGEVTVRAEDHALIQPMYQVNLVEGADGWAPELIETIDAETVAPPVAG</sequence>
<comment type="caution">
    <text evidence="5">The sequence shown here is derived from an EMBL/GenBank/DDBJ whole genome shotgun (WGS) entry which is preliminary data.</text>
</comment>
<dbReference type="InterPro" id="IPR051010">
    <property type="entry name" value="BCAA_transport"/>
</dbReference>
<evidence type="ECO:0000256" key="3">
    <source>
        <dbReference type="SAM" id="SignalP"/>
    </source>
</evidence>
<dbReference type="SUPFAM" id="SSF53822">
    <property type="entry name" value="Periplasmic binding protein-like I"/>
    <property type="match status" value="1"/>
</dbReference>
<evidence type="ECO:0000256" key="2">
    <source>
        <dbReference type="ARBA" id="ARBA00022729"/>
    </source>
</evidence>
<evidence type="ECO:0000259" key="4">
    <source>
        <dbReference type="Pfam" id="PF13458"/>
    </source>
</evidence>
<accession>A0A4Q2JZ49</accession>
<evidence type="ECO:0000313" key="5">
    <source>
        <dbReference type="EMBL" id="RXZ51558.1"/>
    </source>
</evidence>
<proteinExistence type="inferred from homology"/>
<dbReference type="OrthoDB" id="9794229at2"/>
<dbReference type="CDD" id="cd06328">
    <property type="entry name" value="PBP1_SBP-like"/>
    <property type="match status" value="1"/>
</dbReference>
<dbReference type="PROSITE" id="PS51257">
    <property type="entry name" value="PROKAR_LIPOPROTEIN"/>
    <property type="match status" value="1"/>
</dbReference>